<evidence type="ECO:0000256" key="7">
    <source>
        <dbReference type="PIRSR" id="PIRSR015894-3"/>
    </source>
</evidence>
<gene>
    <name evidence="11" type="ORF">BQ4739_LOCUS6656</name>
</gene>
<dbReference type="InterPro" id="IPR025799">
    <property type="entry name" value="Arg_MeTrfase"/>
</dbReference>
<accession>A0A383VKZ2</accession>
<dbReference type="EMBL" id="FNXT01000690">
    <property type="protein sequence ID" value="SZX66218.1"/>
    <property type="molecule type" value="Genomic_DNA"/>
</dbReference>
<evidence type="ECO:0000313" key="12">
    <source>
        <dbReference type="Proteomes" id="UP000256970"/>
    </source>
</evidence>
<dbReference type="InterPro" id="IPR029063">
    <property type="entry name" value="SAM-dependent_MTases_sf"/>
</dbReference>
<proteinExistence type="inferred from homology"/>
<evidence type="ECO:0000313" key="11">
    <source>
        <dbReference type="EMBL" id="SZX66218.1"/>
    </source>
</evidence>
<dbReference type="InterPro" id="IPR035248">
    <property type="entry name" value="PRMT5_C"/>
</dbReference>
<keyword evidence="3 4" id="KW-0949">S-adenosyl-L-methionine</keyword>
<dbReference type="InterPro" id="IPR035075">
    <property type="entry name" value="PRMT5"/>
</dbReference>
<evidence type="ECO:0000256" key="6">
    <source>
        <dbReference type="PIRSR" id="PIRSR015894-2"/>
    </source>
</evidence>
<feature type="active site" description="Proton donor/acceptor" evidence="5">
    <location>
        <position position="482"/>
    </location>
</feature>
<name>A0A383VKZ2_TETOB</name>
<dbReference type="PANTHER" id="PTHR10738">
    <property type="entry name" value="PROTEIN ARGININE N-METHYLTRANSFERASE 5"/>
    <property type="match status" value="1"/>
</dbReference>
<comment type="similarity">
    <text evidence="4">Belongs to the class I-like SAM-binding methyltransferase superfamily.</text>
</comment>
<protein>
    <recommendedName>
        <fullName evidence="4">Protein arginine N-methyltransferase</fullName>
    </recommendedName>
</protein>
<evidence type="ECO:0000256" key="1">
    <source>
        <dbReference type="ARBA" id="ARBA00022603"/>
    </source>
</evidence>
<keyword evidence="12" id="KW-1185">Reference proteome</keyword>
<dbReference type="Pfam" id="PF05185">
    <property type="entry name" value="PRMT5"/>
    <property type="match status" value="1"/>
</dbReference>
<feature type="binding site" evidence="6">
    <location>
        <begin position="466"/>
        <end position="467"/>
    </location>
    <ligand>
        <name>S-adenosyl-L-methionine</name>
        <dbReference type="ChEBI" id="CHEBI:59789"/>
    </ligand>
</feature>
<dbReference type="GO" id="GO:0005829">
    <property type="term" value="C:cytosol"/>
    <property type="evidence" value="ECO:0007669"/>
    <property type="project" value="TreeGrafter"/>
</dbReference>
<dbReference type="PROSITE" id="PS51678">
    <property type="entry name" value="SAM_MT_PRMT"/>
    <property type="match status" value="1"/>
</dbReference>
<sequence length="682" mass="75228">MPLGKRSDFGDARYAGVEVNYAHDIAGAMQEYLLCGFDFVLASLVQPGHEQPALQLPQDGSAVTPVIREELMLTSATWGGQIVGKVSSWIDTDSPEPELAQRSTAALQQELSWAAFLGLQAVLLPTPQQQHKNAFNFAQVVNQALGGLSHMALWLQLPMTEPPAAQQQQQQQQDTPAAANSSSSSSSFDWFEYWCTLFTLCEQSSLLGVALVVPPDLPCKRAVARWLAQPLKALLLPTSVFTTNKRGYPILSKAHQELLSTAYRHNVQVVLTGEPLHKVAPAPPQPPPPATPAPESTIAAAAAAAGGDVLPFAVNDPGESHVLRPYWEYLCYLFRRLDGGAAQEQVEAGYRDYLQAPLQPLQDNLESQTYETFEKDVTKYACYQAAVHAALLDRVPDDKAEETVTTLMVVGAGRGPLVRSSIAAARATRRKLRVYAVEKNPAAIVHIQRMVRCEGWQEMVTIVHTDMRDWQPPELADILVSELLGSFGDNELSPECLDGAQRLLKPGGISIPASYTSFLAPVTTAKLWDAVRNYKDLEHCETPYVVKFHRHCTLSPPQPVFTFVHPNPQQPPDNNRAATLRFPRPAEDGVGVLHGFAGYFESVLYKDVTLNTHPPTHTPNMFSWFPIFFPLREPLTLPAGADLITHMWRKCGKHKVWYEWAVSEPVACPIHNPGGRSYYVGL</sequence>
<dbReference type="InterPro" id="IPR007857">
    <property type="entry name" value="Arg_MeTrfase_PRMT5"/>
</dbReference>
<dbReference type="Gene3D" id="2.70.160.11">
    <property type="entry name" value="Hnrnp arginine n-methyltransferase1"/>
    <property type="match status" value="1"/>
</dbReference>
<dbReference type="PANTHER" id="PTHR10738:SF0">
    <property type="entry name" value="PROTEIN ARGININE N-METHYLTRANSFERASE 5"/>
    <property type="match status" value="1"/>
</dbReference>
<feature type="domain" description="PRMT5 arginine-N-methyltransferase" evidence="8">
    <location>
        <begin position="342"/>
        <end position="511"/>
    </location>
</feature>
<dbReference type="GO" id="GO:0032259">
    <property type="term" value="P:methylation"/>
    <property type="evidence" value="ECO:0007669"/>
    <property type="project" value="UniProtKB-KW"/>
</dbReference>
<feature type="binding site" evidence="6">
    <location>
        <position position="370"/>
    </location>
    <ligand>
        <name>S-adenosyl-L-methionine</name>
        <dbReference type="ChEBI" id="CHEBI:59789"/>
    </ligand>
</feature>
<feature type="binding site" evidence="6">
    <location>
        <position position="438"/>
    </location>
    <ligand>
        <name>S-adenosyl-L-methionine</name>
        <dbReference type="ChEBI" id="CHEBI:59789"/>
    </ligand>
</feature>
<dbReference type="Pfam" id="PF17285">
    <property type="entry name" value="PRMT5_TIM"/>
    <property type="match status" value="1"/>
</dbReference>
<dbReference type="Gene3D" id="3.40.50.150">
    <property type="entry name" value="Vaccinia Virus protein VP39"/>
    <property type="match status" value="1"/>
</dbReference>
<dbReference type="Proteomes" id="UP000256970">
    <property type="component" value="Unassembled WGS sequence"/>
</dbReference>
<feature type="domain" description="PRMT5 TIM barrel" evidence="9">
    <location>
        <begin position="36"/>
        <end position="335"/>
    </location>
</feature>
<evidence type="ECO:0000259" key="9">
    <source>
        <dbReference type="Pfam" id="PF17285"/>
    </source>
</evidence>
<dbReference type="FunFam" id="2.70.160.11:FF:000003">
    <property type="entry name" value="Protein arginine N-methyltransferase 5"/>
    <property type="match status" value="1"/>
</dbReference>
<evidence type="ECO:0000256" key="5">
    <source>
        <dbReference type="PIRSR" id="PIRSR015894-1"/>
    </source>
</evidence>
<evidence type="ECO:0000256" key="3">
    <source>
        <dbReference type="ARBA" id="ARBA00022691"/>
    </source>
</evidence>
<keyword evidence="2 4" id="KW-0808">Transferase</keyword>
<dbReference type="Gene3D" id="3.20.20.150">
    <property type="entry name" value="Divalent-metal-dependent TIM barrel enzymes"/>
    <property type="match status" value="1"/>
</dbReference>
<evidence type="ECO:0000259" key="8">
    <source>
        <dbReference type="Pfam" id="PF05185"/>
    </source>
</evidence>
<evidence type="ECO:0000256" key="4">
    <source>
        <dbReference type="PIRNR" id="PIRNR015894"/>
    </source>
</evidence>
<keyword evidence="1 4" id="KW-0489">Methyltransferase</keyword>
<organism evidence="11 12">
    <name type="scientific">Tetradesmus obliquus</name>
    <name type="common">Green alga</name>
    <name type="synonym">Acutodesmus obliquus</name>
    <dbReference type="NCBI Taxonomy" id="3088"/>
    <lineage>
        <taxon>Eukaryota</taxon>
        <taxon>Viridiplantae</taxon>
        <taxon>Chlorophyta</taxon>
        <taxon>core chlorophytes</taxon>
        <taxon>Chlorophyceae</taxon>
        <taxon>CS clade</taxon>
        <taxon>Sphaeropleales</taxon>
        <taxon>Scenedesmaceae</taxon>
        <taxon>Tetradesmus</taxon>
    </lineage>
</organism>
<dbReference type="PIRSF" id="PIRSF015894">
    <property type="entry name" value="Skb1_MeTrfase"/>
    <property type="match status" value="1"/>
</dbReference>
<feature type="binding site" evidence="6">
    <location>
        <begin position="379"/>
        <end position="380"/>
    </location>
    <ligand>
        <name>S-adenosyl-L-methionine</name>
        <dbReference type="ChEBI" id="CHEBI:59789"/>
    </ligand>
</feature>
<dbReference type="GO" id="GO:0005634">
    <property type="term" value="C:nucleus"/>
    <property type="evidence" value="ECO:0007669"/>
    <property type="project" value="TreeGrafter"/>
</dbReference>
<dbReference type="STRING" id="3088.A0A383VKZ2"/>
<dbReference type="SUPFAM" id="SSF53335">
    <property type="entry name" value="S-adenosyl-L-methionine-dependent methyltransferases"/>
    <property type="match status" value="1"/>
</dbReference>
<dbReference type="GO" id="GO:0016274">
    <property type="term" value="F:protein-arginine N-methyltransferase activity"/>
    <property type="evidence" value="ECO:0007669"/>
    <property type="project" value="InterPro"/>
</dbReference>
<dbReference type="Pfam" id="PF17286">
    <property type="entry name" value="PRMT5_C"/>
    <property type="match status" value="1"/>
</dbReference>
<feature type="active site" description="Proton donor/acceptor" evidence="5">
    <location>
        <position position="491"/>
    </location>
</feature>
<feature type="domain" description="PRMT5 oligomerisation" evidence="10">
    <location>
        <begin position="514"/>
        <end position="680"/>
    </location>
</feature>
<evidence type="ECO:0000259" key="10">
    <source>
        <dbReference type="Pfam" id="PF17286"/>
    </source>
</evidence>
<dbReference type="InterPro" id="IPR035247">
    <property type="entry name" value="PRMT5_TIM"/>
</dbReference>
<evidence type="ECO:0000256" key="2">
    <source>
        <dbReference type="ARBA" id="ARBA00022679"/>
    </source>
</evidence>
<dbReference type="AlphaFoldDB" id="A0A383VKZ2"/>
<dbReference type="GO" id="GO:0006355">
    <property type="term" value="P:regulation of DNA-templated transcription"/>
    <property type="evidence" value="ECO:0007669"/>
    <property type="project" value="TreeGrafter"/>
</dbReference>
<reference evidence="11 12" key="1">
    <citation type="submission" date="2016-10" db="EMBL/GenBank/DDBJ databases">
        <authorList>
            <person name="Cai Z."/>
        </authorList>
    </citation>
    <scope>NUCLEOTIDE SEQUENCE [LARGE SCALE GENOMIC DNA]</scope>
</reference>
<feature type="site" description="Critical for specifying symmetric addition of methyl groups" evidence="7">
    <location>
        <position position="373"/>
    </location>
</feature>
<dbReference type="CDD" id="cd02440">
    <property type="entry name" value="AdoMet_MTases"/>
    <property type="match status" value="1"/>
</dbReference>